<name>A0AAQ4ENU3_AMBAM</name>
<evidence type="ECO:0000313" key="2">
    <source>
        <dbReference type="EMBL" id="KAK8776238.1"/>
    </source>
</evidence>
<evidence type="ECO:0000313" key="3">
    <source>
        <dbReference type="Proteomes" id="UP001321473"/>
    </source>
</evidence>
<accession>A0AAQ4ENU3</accession>
<reference evidence="2 3" key="1">
    <citation type="journal article" date="2023" name="Arcadia Sci">
        <title>De novo assembly of a long-read Amblyomma americanum tick genome.</title>
        <authorList>
            <person name="Chou S."/>
            <person name="Poskanzer K.E."/>
            <person name="Rollins M."/>
            <person name="Thuy-Boun P.S."/>
        </authorList>
    </citation>
    <scope>NUCLEOTIDE SEQUENCE [LARGE SCALE GENOMIC DNA]</scope>
    <source>
        <strain evidence="2">F_SG_1</strain>
        <tissue evidence="2">Salivary glands</tissue>
    </source>
</reference>
<sequence>MLNGPFSSHFILSRGNFLDFFDFFFVSVPHFCDQSESEEAINERKPSRRVAPDRAAAASSARAASADATLGEQASPCELGCTQ</sequence>
<evidence type="ECO:0000256" key="1">
    <source>
        <dbReference type="SAM" id="MobiDB-lite"/>
    </source>
</evidence>
<feature type="region of interest" description="Disordered" evidence="1">
    <location>
        <begin position="38"/>
        <end position="83"/>
    </location>
</feature>
<dbReference type="EMBL" id="JARKHS020013209">
    <property type="protein sequence ID" value="KAK8776238.1"/>
    <property type="molecule type" value="Genomic_DNA"/>
</dbReference>
<proteinExistence type="predicted"/>
<keyword evidence="3" id="KW-1185">Reference proteome</keyword>
<dbReference type="AlphaFoldDB" id="A0AAQ4ENU3"/>
<feature type="compositionally biased region" description="Low complexity" evidence="1">
    <location>
        <begin position="53"/>
        <end position="68"/>
    </location>
</feature>
<dbReference type="Proteomes" id="UP001321473">
    <property type="component" value="Unassembled WGS sequence"/>
</dbReference>
<comment type="caution">
    <text evidence="2">The sequence shown here is derived from an EMBL/GenBank/DDBJ whole genome shotgun (WGS) entry which is preliminary data.</text>
</comment>
<protein>
    <submittedName>
        <fullName evidence="2">Uncharacterized protein</fullName>
    </submittedName>
</protein>
<organism evidence="2 3">
    <name type="scientific">Amblyomma americanum</name>
    <name type="common">Lone star tick</name>
    <dbReference type="NCBI Taxonomy" id="6943"/>
    <lineage>
        <taxon>Eukaryota</taxon>
        <taxon>Metazoa</taxon>
        <taxon>Ecdysozoa</taxon>
        <taxon>Arthropoda</taxon>
        <taxon>Chelicerata</taxon>
        <taxon>Arachnida</taxon>
        <taxon>Acari</taxon>
        <taxon>Parasitiformes</taxon>
        <taxon>Ixodida</taxon>
        <taxon>Ixodoidea</taxon>
        <taxon>Ixodidae</taxon>
        <taxon>Amblyomminae</taxon>
        <taxon>Amblyomma</taxon>
    </lineage>
</organism>
<gene>
    <name evidence="2" type="ORF">V5799_030419</name>
</gene>